<feature type="region of interest" description="Disordered" evidence="1">
    <location>
        <begin position="1"/>
        <end position="34"/>
    </location>
</feature>
<dbReference type="Proteomes" id="UP000285278">
    <property type="component" value="Unassembled WGS sequence"/>
</dbReference>
<feature type="region of interest" description="Disordered" evidence="1">
    <location>
        <begin position="95"/>
        <end position="114"/>
    </location>
</feature>
<feature type="transmembrane region" description="Helical" evidence="2">
    <location>
        <begin position="916"/>
        <end position="936"/>
    </location>
</feature>
<keyword evidence="2" id="KW-1133">Transmembrane helix</keyword>
<evidence type="ECO:0000256" key="2">
    <source>
        <dbReference type="SAM" id="Phobius"/>
    </source>
</evidence>
<feature type="region of interest" description="Disordered" evidence="1">
    <location>
        <begin position="527"/>
        <end position="556"/>
    </location>
</feature>
<keyword evidence="2" id="KW-0812">Transmembrane</keyword>
<comment type="caution">
    <text evidence="3">The sequence shown here is derived from an EMBL/GenBank/DDBJ whole genome shotgun (WGS) entry which is preliminary data.</text>
</comment>
<gene>
    <name evidence="3" type="ORF">D3M95_02555</name>
</gene>
<dbReference type="EMBL" id="QXJK01000002">
    <property type="protein sequence ID" value="RIX36184.1"/>
    <property type="molecule type" value="Genomic_DNA"/>
</dbReference>
<feature type="region of interest" description="Disordered" evidence="1">
    <location>
        <begin position="866"/>
        <end position="897"/>
    </location>
</feature>
<accession>A0A418Q928</accession>
<proteinExistence type="predicted"/>
<protein>
    <recommendedName>
        <fullName evidence="5">Glycoprotein</fullName>
    </recommendedName>
</protein>
<feature type="compositionally biased region" description="Polar residues" evidence="1">
    <location>
        <begin position="15"/>
        <end position="34"/>
    </location>
</feature>
<dbReference type="STRING" id="1451189.CFAL_11785"/>
<dbReference type="OrthoDB" id="3797035at2"/>
<name>A0A418Q928_9CORY</name>
<organism evidence="3 4">
    <name type="scientific">Corynebacterium falsenii</name>
    <dbReference type="NCBI Taxonomy" id="108486"/>
    <lineage>
        <taxon>Bacteria</taxon>
        <taxon>Bacillati</taxon>
        <taxon>Actinomycetota</taxon>
        <taxon>Actinomycetes</taxon>
        <taxon>Mycobacteriales</taxon>
        <taxon>Corynebacteriaceae</taxon>
        <taxon>Corynebacterium</taxon>
    </lineage>
</organism>
<keyword evidence="4" id="KW-1185">Reference proteome</keyword>
<evidence type="ECO:0000256" key="1">
    <source>
        <dbReference type="SAM" id="MobiDB-lite"/>
    </source>
</evidence>
<feature type="region of interest" description="Disordered" evidence="1">
    <location>
        <begin position="661"/>
        <end position="680"/>
    </location>
</feature>
<dbReference type="RefSeq" id="WP_119664332.1">
    <property type="nucleotide sequence ID" value="NZ_QXJK01000002.1"/>
</dbReference>
<evidence type="ECO:0000313" key="4">
    <source>
        <dbReference type="Proteomes" id="UP000285278"/>
    </source>
</evidence>
<reference evidence="3 4" key="1">
    <citation type="submission" date="2018-09" db="EMBL/GenBank/DDBJ databases">
        <title>Optimization and identification of Corynebacterium falsenii FN1-14 from fish paste.</title>
        <authorList>
            <person name="Daroonpunt R."/>
            <person name="Tanasupawat S."/>
        </authorList>
    </citation>
    <scope>NUCLEOTIDE SEQUENCE [LARGE SCALE GENOMIC DNA]</scope>
    <source>
        <strain evidence="3 4">FN1-14</strain>
    </source>
</reference>
<feature type="compositionally biased region" description="Gly residues" evidence="1">
    <location>
        <begin position="540"/>
        <end position="552"/>
    </location>
</feature>
<feature type="transmembrane region" description="Helical" evidence="2">
    <location>
        <begin position="41"/>
        <end position="63"/>
    </location>
</feature>
<evidence type="ECO:0000313" key="3">
    <source>
        <dbReference type="EMBL" id="RIX36184.1"/>
    </source>
</evidence>
<evidence type="ECO:0008006" key="5">
    <source>
        <dbReference type="Google" id="ProtNLM"/>
    </source>
</evidence>
<dbReference type="AlphaFoldDB" id="A0A418Q928"/>
<keyword evidence="2" id="KW-0472">Membrane</keyword>
<sequence>MARSLGSQRRAPQRTLRTQRNQRSRTSITVRSTGSRRASRALVASFATVGLTGLTTIAVPTIVPSILPTASAATPTNQPAGLGVSVSTFPYNPTSDTGAAQWSNPNARSTDPQQSVTVEVLSATPTVVTTDSSHVSYSLRITNNRLDPISDLSLRLFYANPATTGPTIRLSQLTNQGEFPFSSNLDKLSGTIDPGQSRDVTVSIPLDPSFSDATTLALPAPGISGVGAHPLLFSLSGTPRDQGGSQLLGVTRATLSLVASKKEKQDQQGQADQKLPTPVTVIYPLAAETNSTAGATGDAPQRAPLYLSNEELADQLRPGGRLRDLLDAYRDAVAKPDGAKLRQATCIGIDPELLDTVDRMAGGYTVGTEIPDSVEEPKRLRDSWGEILGRDKPKTSPGQGADVAAAWLADLRSLVENNCSVALPYAGADINTLAGANNEWLSVLAYGLGSATLERVLGQVPMKNVVIPGGGYVTEQAVPLLAAGASGGVDENASKRFEATVAAQSALPTLGDGSEVTTLVADNTVQVTTPGSGTADDSGDGGAGNGGVGNGGAASQRPNDLVAIANVTRALTYSADLGAALMATGTQPQVAPFSNPDLRYTMEQDSPASRMSNAVAVLDQQVSSGTPVVAVPPALWSVSKQGATTFLDTVAAHFADDTATPRPLSAAVSSPPEGVTLPQGTTLDPYSDVGEASPEFVRAIGDVSRQVRDLTLLMRNDPAIAVTREVYTRPLFSDVLHAASSYRTRVRSLYVASRQAAINRLDTVATVVRNLRSSIALLPPGNVFTRTSDSSPLLVVARNGLPLPVPAQVDYHSDATTPVTVTLPEEVQLIPAKGSITLSLTTDMQDPSGTTDLSLWLAAPPGSEEARDLAESAGAANDQLAEADAPRGSLSPDQDPTRISAPVELRVQSVPGMSGLSIAAIVGGLALIAVAGKIVWSRRSGSSSRRLKRLNR</sequence>